<dbReference type="AlphaFoldDB" id="A0A2P5WSW2"/>
<reference evidence="1 2" key="1">
    <citation type="submission" date="2015-01" db="EMBL/GenBank/DDBJ databases">
        <title>Genome of allotetraploid Gossypium barbadense reveals genomic plasticity and fiber elongation in cotton evolution.</title>
        <authorList>
            <person name="Chen X."/>
            <person name="Liu X."/>
            <person name="Zhao B."/>
            <person name="Zheng H."/>
            <person name="Hu Y."/>
            <person name="Lu G."/>
            <person name="Yang C."/>
            <person name="Chen J."/>
            <person name="Shan C."/>
            <person name="Zhang L."/>
            <person name="Zhou Y."/>
            <person name="Wang L."/>
            <person name="Guo W."/>
            <person name="Bai Y."/>
            <person name="Ruan J."/>
            <person name="Shangguan X."/>
            <person name="Mao Y."/>
            <person name="Jiang J."/>
            <person name="Zhu Y."/>
            <person name="Lei J."/>
            <person name="Kang H."/>
            <person name="Chen S."/>
            <person name="He X."/>
            <person name="Wang R."/>
            <person name="Wang Y."/>
            <person name="Chen J."/>
            <person name="Wang L."/>
            <person name="Yu S."/>
            <person name="Wang B."/>
            <person name="Wei J."/>
            <person name="Song S."/>
            <person name="Lu X."/>
            <person name="Gao Z."/>
            <person name="Gu W."/>
            <person name="Deng X."/>
            <person name="Ma D."/>
            <person name="Wang S."/>
            <person name="Liang W."/>
            <person name="Fang L."/>
            <person name="Cai C."/>
            <person name="Zhu X."/>
            <person name="Zhou B."/>
            <person name="Zhang Y."/>
            <person name="Chen Z."/>
            <person name="Xu S."/>
            <person name="Zhu R."/>
            <person name="Wang S."/>
            <person name="Zhang T."/>
            <person name="Zhao G."/>
        </authorList>
    </citation>
    <scope>NUCLEOTIDE SEQUENCE [LARGE SCALE GENOMIC DNA]</scope>
    <source>
        <strain evidence="2">cv. Xinhai21</strain>
        <tissue evidence="1">Leaf</tissue>
    </source>
</reference>
<dbReference type="EMBL" id="KZ666607">
    <property type="protein sequence ID" value="PPR94176.1"/>
    <property type="molecule type" value="Genomic_DNA"/>
</dbReference>
<dbReference type="Proteomes" id="UP000239757">
    <property type="component" value="Unassembled WGS sequence"/>
</dbReference>
<evidence type="ECO:0000313" key="1">
    <source>
        <dbReference type="EMBL" id="PPR94176.1"/>
    </source>
</evidence>
<proteinExistence type="predicted"/>
<organism evidence="1 2">
    <name type="scientific">Gossypium barbadense</name>
    <name type="common">Sea Island cotton</name>
    <name type="synonym">Hibiscus barbadensis</name>
    <dbReference type="NCBI Taxonomy" id="3634"/>
    <lineage>
        <taxon>Eukaryota</taxon>
        <taxon>Viridiplantae</taxon>
        <taxon>Streptophyta</taxon>
        <taxon>Embryophyta</taxon>
        <taxon>Tracheophyta</taxon>
        <taxon>Spermatophyta</taxon>
        <taxon>Magnoliopsida</taxon>
        <taxon>eudicotyledons</taxon>
        <taxon>Gunneridae</taxon>
        <taxon>Pentapetalae</taxon>
        <taxon>rosids</taxon>
        <taxon>malvids</taxon>
        <taxon>Malvales</taxon>
        <taxon>Malvaceae</taxon>
        <taxon>Malvoideae</taxon>
        <taxon>Gossypium</taxon>
    </lineage>
</organism>
<name>A0A2P5WSW2_GOSBA</name>
<sequence length="107" mass="11472">MKNDPQIATSELNANGATPFTVLNVFPYGTVEVSHPTQGSFKVNGHQLKLYNGIFGTHRLAHGHILGCGLLTESRYGCGLGCAKIGQPFFPRQDDTRAAINSHGCTT</sequence>
<dbReference type="OrthoDB" id="1741700at2759"/>
<evidence type="ECO:0000313" key="2">
    <source>
        <dbReference type="Proteomes" id="UP000239757"/>
    </source>
</evidence>
<accession>A0A2P5WSW2</accession>
<gene>
    <name evidence="1" type="ORF">GOBAR_AA26490</name>
</gene>
<protein>
    <submittedName>
        <fullName evidence="1">Uncharacterized protein</fullName>
    </submittedName>
</protein>